<evidence type="ECO:0000313" key="2">
    <source>
        <dbReference type="EMBL" id="KMS82344.1"/>
    </source>
</evidence>
<name>A0A0J8A2R1_BETVV</name>
<gene>
    <name evidence="2" type="ORF">BVRB_033990</name>
</gene>
<feature type="compositionally biased region" description="Polar residues" evidence="1">
    <location>
        <begin position="12"/>
        <end position="21"/>
    </location>
</feature>
<evidence type="ECO:0000313" key="3">
    <source>
        <dbReference type="Proteomes" id="UP000035740"/>
    </source>
</evidence>
<organism evidence="2 3">
    <name type="scientific">Beta vulgaris subsp. vulgaris</name>
    <name type="common">Beet</name>
    <dbReference type="NCBI Taxonomy" id="3555"/>
    <lineage>
        <taxon>Eukaryota</taxon>
        <taxon>Viridiplantae</taxon>
        <taxon>Streptophyta</taxon>
        <taxon>Embryophyta</taxon>
        <taxon>Tracheophyta</taxon>
        <taxon>Spermatophyta</taxon>
        <taxon>Magnoliopsida</taxon>
        <taxon>eudicotyledons</taxon>
        <taxon>Gunneridae</taxon>
        <taxon>Pentapetalae</taxon>
        <taxon>Caryophyllales</taxon>
        <taxon>Chenopodiaceae</taxon>
        <taxon>Betoideae</taxon>
        <taxon>Beta</taxon>
    </lineage>
</organism>
<evidence type="ECO:0000256" key="1">
    <source>
        <dbReference type="SAM" id="MobiDB-lite"/>
    </source>
</evidence>
<sequence>LLKRNPYGDNHPNASSRSADSPASIDVTALPAVIGASGASEEDTAANESSDEKSTTEWTNESPEEDEDPVGFNIDRPGETTDDITVPVQVAQPLLTVNCTLISLARKVIKG</sequence>
<keyword evidence="3" id="KW-1185">Reference proteome</keyword>
<dbReference type="EMBL" id="KQ105884">
    <property type="protein sequence ID" value="KMS82344.1"/>
    <property type="molecule type" value="Genomic_DNA"/>
</dbReference>
<dbReference type="AlphaFoldDB" id="A0A0J8A2R1"/>
<proteinExistence type="predicted"/>
<reference evidence="2 3" key="1">
    <citation type="journal article" date="2014" name="Nature">
        <title>The genome of the recently domesticated crop plant sugar beet (Beta vulgaris).</title>
        <authorList>
            <person name="Dohm J.C."/>
            <person name="Minoche A.E."/>
            <person name="Holtgrawe D."/>
            <person name="Capella-Gutierrez S."/>
            <person name="Zakrzewski F."/>
            <person name="Tafer H."/>
            <person name="Rupp O."/>
            <person name="Sorensen T.R."/>
            <person name="Stracke R."/>
            <person name="Reinhardt R."/>
            <person name="Goesmann A."/>
            <person name="Kraft T."/>
            <person name="Schulz B."/>
            <person name="Stadler P.F."/>
            <person name="Schmidt T."/>
            <person name="Gabaldon T."/>
            <person name="Lehrach H."/>
            <person name="Weisshaar B."/>
            <person name="Himmelbauer H."/>
        </authorList>
    </citation>
    <scope>NUCLEOTIDE SEQUENCE [LARGE SCALE GENOMIC DNA]</scope>
    <source>
        <tissue evidence="2">Taproot</tissue>
    </source>
</reference>
<protein>
    <submittedName>
        <fullName evidence="2">Uncharacterized protein</fullName>
    </submittedName>
</protein>
<dbReference type="Proteomes" id="UP000035740">
    <property type="component" value="Unassembled WGS sequence"/>
</dbReference>
<feature type="region of interest" description="Disordered" evidence="1">
    <location>
        <begin position="1"/>
        <end position="81"/>
    </location>
</feature>
<feature type="non-terminal residue" evidence="2">
    <location>
        <position position="1"/>
    </location>
</feature>
<accession>A0A0J8A2R1</accession>